<sequence length="207" mass="22572">MAKILCLARMMAALRLEAYEGAAVAKILWCSRLEAGERQGVRCFRRGASFLQVDCVGAEDVGAIRVRLVLGKGYRAPAGASVRDGAKRAGRRKKTGVMPDHGETWRAFSREEILAFVEAVGDENSLHRQAVPIVPGLLLLSAILDRFPEIRSLEMRFFHPLYAGEAVTLFPVEKGMLGMADGEEIFLCRAVQGDDAAAIAGRQKNEG</sequence>
<comment type="caution">
    <text evidence="1">The sequence shown here is derived from an EMBL/GenBank/DDBJ whole genome shotgun (WGS) entry which is preliminary data.</text>
</comment>
<reference evidence="1 2" key="1">
    <citation type="submission" date="2023-04" db="EMBL/GenBank/DDBJ databases">
        <title>Genome Sequence of Selenomonas sputigena ATCC 33150.</title>
        <authorList>
            <person name="Miller D.P."/>
            <person name="Anvari S."/>
            <person name="Polson S.W."/>
            <person name="Macdonald M."/>
            <person name="Mcdowell J.V."/>
        </authorList>
    </citation>
    <scope>NUCLEOTIDE SEQUENCE [LARGE SCALE GENOMIC DNA]</scope>
    <source>
        <strain evidence="1 2">ATCC 33150</strain>
    </source>
</reference>
<dbReference type="Gene3D" id="3.10.129.10">
    <property type="entry name" value="Hotdog Thioesterase"/>
    <property type="match status" value="1"/>
</dbReference>
<name>A0ABV3X3E5_9FIRM</name>
<accession>A0ABV3X3E5</accession>
<dbReference type="RefSeq" id="WP_368845776.1">
    <property type="nucleotide sequence ID" value="NZ_CP194411.1"/>
</dbReference>
<dbReference type="EMBL" id="JARVLH010000001">
    <property type="protein sequence ID" value="MEX5284038.1"/>
    <property type="molecule type" value="Genomic_DNA"/>
</dbReference>
<evidence type="ECO:0008006" key="3">
    <source>
        <dbReference type="Google" id="ProtNLM"/>
    </source>
</evidence>
<evidence type="ECO:0000313" key="1">
    <source>
        <dbReference type="EMBL" id="MEX5284038.1"/>
    </source>
</evidence>
<dbReference type="InterPro" id="IPR029069">
    <property type="entry name" value="HotDog_dom_sf"/>
</dbReference>
<dbReference type="SUPFAM" id="SSF54637">
    <property type="entry name" value="Thioesterase/thiol ester dehydrase-isomerase"/>
    <property type="match status" value="1"/>
</dbReference>
<protein>
    <recommendedName>
        <fullName evidence="3">MaoC-like domain-containing protein</fullName>
    </recommendedName>
</protein>
<proteinExistence type="predicted"/>
<keyword evidence="2" id="KW-1185">Reference proteome</keyword>
<evidence type="ECO:0000313" key="2">
    <source>
        <dbReference type="Proteomes" id="UP001559623"/>
    </source>
</evidence>
<gene>
    <name evidence="1" type="ORF">QCO44_00035</name>
</gene>
<dbReference type="Proteomes" id="UP001559623">
    <property type="component" value="Unassembled WGS sequence"/>
</dbReference>
<organism evidence="1 2">
    <name type="scientific">Selenomonas sputigena</name>
    <dbReference type="NCBI Taxonomy" id="69823"/>
    <lineage>
        <taxon>Bacteria</taxon>
        <taxon>Bacillati</taxon>
        <taxon>Bacillota</taxon>
        <taxon>Negativicutes</taxon>
        <taxon>Selenomonadales</taxon>
        <taxon>Selenomonadaceae</taxon>
        <taxon>Selenomonas</taxon>
    </lineage>
</organism>